<sequence length="55" mass="6431">MSALAIAYVKEKTMKPKKRLVFKLYMIKNKRCGNLKKLPSLNNVSLSLFFYSNNF</sequence>
<organism evidence="1 2">
    <name type="scientific">Nitrosopumilus adriaticus</name>
    <dbReference type="NCBI Taxonomy" id="1580092"/>
    <lineage>
        <taxon>Archaea</taxon>
        <taxon>Nitrososphaerota</taxon>
        <taxon>Nitrososphaeria</taxon>
        <taxon>Nitrosopumilales</taxon>
        <taxon>Nitrosopumilaceae</taxon>
        <taxon>Nitrosopumilus</taxon>
    </lineage>
</organism>
<dbReference type="AlphaFoldDB" id="A0A0D5C340"/>
<protein>
    <submittedName>
        <fullName evidence="1">Uncharacterized protein</fullName>
    </submittedName>
</protein>
<dbReference type="HOGENOM" id="CLU_3020788_0_0_2"/>
<reference evidence="1 2" key="2">
    <citation type="journal article" date="2016" name="ISME J.">
        <title>Physiological and genomic characterization of two novel marine thaumarchaeal strains indicates niche differentiation.</title>
        <authorList>
            <person name="Bayer B."/>
            <person name="Vojvoda J."/>
            <person name="Offre P."/>
            <person name="Alves R.J."/>
            <person name="Elisabeth N.H."/>
            <person name="Garcia J.A."/>
            <person name="Volland J.M."/>
            <person name="Srivastava A."/>
            <person name="Schleper C."/>
            <person name="Herndl G.J."/>
        </authorList>
    </citation>
    <scope>NUCLEOTIDE SEQUENCE [LARGE SCALE GENOMIC DNA]</scope>
    <source>
        <strain evidence="1 2">NF5</strain>
    </source>
</reference>
<accession>A0A0D5C340</accession>
<proteinExistence type="predicted"/>
<dbReference type="EMBL" id="CP011070">
    <property type="protein sequence ID" value="AJW71229.1"/>
    <property type="molecule type" value="Genomic_DNA"/>
</dbReference>
<name>A0A0D5C340_9ARCH</name>
<dbReference type="Proteomes" id="UP000032408">
    <property type="component" value="Chromosome"/>
</dbReference>
<dbReference type="STRING" id="1580092.NADRNF5_1548"/>
<reference evidence="2" key="1">
    <citation type="submission" date="2015-03" db="EMBL/GenBank/DDBJ databases">
        <title>Characterization of two novel Thaumarchaeota isolated from the Northern Adriatic Sea.</title>
        <authorList>
            <person name="Bayer B."/>
            <person name="Vojvoda J."/>
            <person name="Offre P."/>
            <person name="Srivastava A."/>
            <person name="Elisabeth N."/>
            <person name="Garcia J.A.L."/>
            <person name="Schleper C."/>
            <person name="Herndl G.J."/>
        </authorList>
    </citation>
    <scope>NUCLEOTIDE SEQUENCE [LARGE SCALE GENOMIC DNA]</scope>
    <source>
        <strain evidence="2">NF5</strain>
    </source>
</reference>
<dbReference type="KEGG" id="nin:NADRNF5_1548"/>
<keyword evidence="2" id="KW-1185">Reference proteome</keyword>
<evidence type="ECO:0000313" key="2">
    <source>
        <dbReference type="Proteomes" id="UP000032408"/>
    </source>
</evidence>
<gene>
    <name evidence="1" type="ORF">NADRNF5_1548</name>
</gene>
<evidence type="ECO:0000313" key="1">
    <source>
        <dbReference type="EMBL" id="AJW71229.1"/>
    </source>
</evidence>